<comment type="caution">
    <text evidence="6">The sequence shown here is derived from an EMBL/GenBank/DDBJ whole genome shotgun (WGS) entry which is preliminary data.</text>
</comment>
<keyword evidence="7" id="KW-1185">Reference proteome</keyword>
<dbReference type="RefSeq" id="WP_377726359.1">
    <property type="nucleotide sequence ID" value="NZ_JBHSEW010000009.1"/>
</dbReference>
<dbReference type="PANTHER" id="PTHR38099:SF1">
    <property type="entry name" value="LARGE RIBOSOMAL RNA SUBUNIT ACCUMULATION PROTEIN YCED"/>
    <property type="match status" value="1"/>
</dbReference>
<evidence type="ECO:0000256" key="5">
    <source>
        <dbReference type="ARBA" id="ARBA00031841"/>
    </source>
</evidence>
<evidence type="ECO:0000256" key="2">
    <source>
        <dbReference type="ARBA" id="ARBA00010740"/>
    </source>
</evidence>
<accession>A0ABV9H074</accession>
<sequence length="189" mass="20853">MSKEPKAFNAQHIDIAAFARGQESLTQQTSAAAFPRLAEELQGDPAAQPVAWQAQGQWHAQTGGAGQPWLDLGVQATVTLTCQRCLQPVEVPLDVQRAFRFVKDEATAEVQDEESEEDLLVISRDFDLHALIEDELLMELPLVPRHEQCPRPLVLNDAVTSAQEVQERPNPFAVLAQLRQSPDAPGDKD</sequence>
<organism evidence="6 7">
    <name type="scientific">Comamonas nitrativorans</name>
    <dbReference type="NCBI Taxonomy" id="108437"/>
    <lineage>
        <taxon>Bacteria</taxon>
        <taxon>Pseudomonadati</taxon>
        <taxon>Pseudomonadota</taxon>
        <taxon>Betaproteobacteria</taxon>
        <taxon>Burkholderiales</taxon>
        <taxon>Comamonadaceae</taxon>
        <taxon>Comamonas</taxon>
    </lineage>
</organism>
<evidence type="ECO:0000313" key="6">
    <source>
        <dbReference type="EMBL" id="MFC4622773.1"/>
    </source>
</evidence>
<dbReference type="PANTHER" id="PTHR38099">
    <property type="entry name" value="LARGE RIBOSOMAL RNA SUBUNIT ACCUMULATION PROTEIN YCED"/>
    <property type="match status" value="1"/>
</dbReference>
<dbReference type="EMBL" id="JBHSEW010000009">
    <property type="protein sequence ID" value="MFC4622773.1"/>
    <property type="molecule type" value="Genomic_DNA"/>
</dbReference>
<evidence type="ECO:0000313" key="7">
    <source>
        <dbReference type="Proteomes" id="UP001595967"/>
    </source>
</evidence>
<proteinExistence type="inferred from homology"/>
<comment type="function">
    <text evidence="1">Plays a role in synthesis, processing and/or stability of 23S rRNA.</text>
</comment>
<keyword evidence="4" id="KW-0690">Ribosome biogenesis</keyword>
<evidence type="ECO:0000256" key="1">
    <source>
        <dbReference type="ARBA" id="ARBA00002868"/>
    </source>
</evidence>
<gene>
    <name evidence="6" type="ORF">ACFO3A_11175</name>
</gene>
<reference evidence="7" key="1">
    <citation type="journal article" date="2019" name="Int. J. Syst. Evol. Microbiol.">
        <title>The Global Catalogue of Microorganisms (GCM) 10K type strain sequencing project: providing services to taxonomists for standard genome sequencing and annotation.</title>
        <authorList>
            <consortium name="The Broad Institute Genomics Platform"/>
            <consortium name="The Broad Institute Genome Sequencing Center for Infectious Disease"/>
            <person name="Wu L."/>
            <person name="Ma J."/>
        </authorList>
    </citation>
    <scope>NUCLEOTIDE SEQUENCE [LARGE SCALE GENOMIC DNA]</scope>
    <source>
        <strain evidence="7">JCM 11650</strain>
    </source>
</reference>
<name>A0ABV9H074_9BURK</name>
<dbReference type="Pfam" id="PF02620">
    <property type="entry name" value="YceD"/>
    <property type="match status" value="1"/>
</dbReference>
<evidence type="ECO:0000256" key="4">
    <source>
        <dbReference type="ARBA" id="ARBA00022517"/>
    </source>
</evidence>
<dbReference type="InterPro" id="IPR003772">
    <property type="entry name" value="YceD"/>
</dbReference>
<evidence type="ECO:0000256" key="3">
    <source>
        <dbReference type="ARBA" id="ARBA00015716"/>
    </source>
</evidence>
<dbReference type="InterPro" id="IPR039255">
    <property type="entry name" value="YceD_bac"/>
</dbReference>
<dbReference type="Proteomes" id="UP001595967">
    <property type="component" value="Unassembled WGS sequence"/>
</dbReference>
<comment type="similarity">
    <text evidence="2">Belongs to the DUF177 domain family.</text>
</comment>
<protein>
    <recommendedName>
        <fullName evidence="3">Large ribosomal RNA subunit accumulation protein YceD</fullName>
    </recommendedName>
    <alternativeName>
        <fullName evidence="5">23S rRNA accumulation protein YceD</fullName>
    </alternativeName>
</protein>